<name>A0A7J7M2Z5_9MAGN</name>
<dbReference type="OrthoDB" id="1933717at2759"/>
<evidence type="ECO:0000313" key="4">
    <source>
        <dbReference type="EMBL" id="KAF6149154.1"/>
    </source>
</evidence>
<dbReference type="EMBL" id="JACGCM010001798">
    <property type="protein sequence ID" value="KAF6149154.1"/>
    <property type="molecule type" value="Genomic_DNA"/>
</dbReference>
<dbReference type="AlphaFoldDB" id="A0A7J7M2Z5"/>
<dbReference type="Proteomes" id="UP000541444">
    <property type="component" value="Unassembled WGS sequence"/>
</dbReference>
<dbReference type="PANTHER" id="PTHR43490:SF73">
    <property type="entry name" value="OS07G0685800 PROTEIN"/>
    <property type="match status" value="1"/>
</dbReference>
<feature type="non-terminal residue" evidence="4">
    <location>
        <position position="1"/>
    </location>
</feature>
<accession>A0A7J7M2Z5</accession>
<dbReference type="Gene3D" id="3.40.50.720">
    <property type="entry name" value="NAD(P)-binding Rossmann-like Domain"/>
    <property type="match status" value="1"/>
</dbReference>
<dbReference type="SUPFAM" id="SSF51735">
    <property type="entry name" value="NAD(P)-binding Rossmann-fold domains"/>
    <property type="match status" value="1"/>
</dbReference>
<reference evidence="4 5" key="1">
    <citation type="journal article" date="2020" name="IScience">
        <title>Genome Sequencing of the Endangered Kingdonia uniflora (Circaeasteraceae, Ranunculales) Reveals Potential Mechanisms of Evolutionary Specialization.</title>
        <authorList>
            <person name="Sun Y."/>
            <person name="Deng T."/>
            <person name="Zhang A."/>
            <person name="Moore M.J."/>
            <person name="Landis J.B."/>
            <person name="Lin N."/>
            <person name="Zhang H."/>
            <person name="Zhang X."/>
            <person name="Huang J."/>
            <person name="Zhang X."/>
            <person name="Sun H."/>
            <person name="Wang H."/>
        </authorList>
    </citation>
    <scope>NUCLEOTIDE SEQUENCE [LARGE SCALE GENOMIC DNA]</scope>
    <source>
        <strain evidence="4">TB1705</strain>
        <tissue evidence="4">Leaf</tissue>
    </source>
</reference>
<comment type="similarity">
    <text evidence="1">Belongs to the short-chain dehydrogenases/reductases (SDR) family.</text>
</comment>
<dbReference type="InterPro" id="IPR036291">
    <property type="entry name" value="NAD(P)-bd_dom_sf"/>
</dbReference>
<proteinExistence type="inferred from homology"/>
<dbReference type="PANTHER" id="PTHR43490">
    <property type="entry name" value="(+)-NEOMENTHOL DEHYDROGENASE"/>
    <property type="match status" value="1"/>
</dbReference>
<evidence type="ECO:0000256" key="1">
    <source>
        <dbReference type="ARBA" id="ARBA00006484"/>
    </source>
</evidence>
<dbReference type="GO" id="GO:0016491">
    <property type="term" value="F:oxidoreductase activity"/>
    <property type="evidence" value="ECO:0007669"/>
    <property type="project" value="UniProtKB-KW"/>
</dbReference>
<keyword evidence="2" id="KW-0521">NADP</keyword>
<keyword evidence="5" id="KW-1185">Reference proteome</keyword>
<evidence type="ECO:0000313" key="5">
    <source>
        <dbReference type="Proteomes" id="UP000541444"/>
    </source>
</evidence>
<evidence type="ECO:0000256" key="2">
    <source>
        <dbReference type="ARBA" id="ARBA00022857"/>
    </source>
</evidence>
<evidence type="ECO:0000256" key="3">
    <source>
        <dbReference type="ARBA" id="ARBA00023002"/>
    </source>
</evidence>
<dbReference type="GO" id="GO:0016020">
    <property type="term" value="C:membrane"/>
    <property type="evidence" value="ECO:0007669"/>
    <property type="project" value="TreeGrafter"/>
</dbReference>
<gene>
    <name evidence="4" type="ORF">GIB67_026010</name>
</gene>
<sequence length="174" mass="19909">MRKGDPTSISSLANFIKSQFGKLDILVNNAGDFGVVIDPENFRAKGGFNFIPDFENAEKTMEIMKQPYYKAEECLKINYYGMKNIAEALLPLLQLSNSARYLYNEKVRVQLTVIDNLTEEYLDDLLQCFLKDFKEDMLESNGWPIPIFAYKLSYVMINAYTGNSQNCKSIVLIP</sequence>
<comment type="caution">
    <text evidence="4">The sequence shown here is derived from an EMBL/GenBank/DDBJ whole genome shotgun (WGS) entry which is preliminary data.</text>
</comment>
<organism evidence="4 5">
    <name type="scientific">Kingdonia uniflora</name>
    <dbReference type="NCBI Taxonomy" id="39325"/>
    <lineage>
        <taxon>Eukaryota</taxon>
        <taxon>Viridiplantae</taxon>
        <taxon>Streptophyta</taxon>
        <taxon>Embryophyta</taxon>
        <taxon>Tracheophyta</taxon>
        <taxon>Spermatophyta</taxon>
        <taxon>Magnoliopsida</taxon>
        <taxon>Ranunculales</taxon>
        <taxon>Circaeasteraceae</taxon>
        <taxon>Kingdonia</taxon>
    </lineage>
</organism>
<keyword evidence="3" id="KW-0560">Oxidoreductase</keyword>
<protein>
    <submittedName>
        <fullName evidence="4">Uncharacterized protein</fullName>
    </submittedName>
</protein>